<dbReference type="Pfam" id="PF01823">
    <property type="entry name" value="MACPF"/>
    <property type="match status" value="1"/>
</dbReference>
<accession>A0A8J4UQ36</accession>
<gene>
    <name evidence="10" type="ORF">CYY_008556</name>
</gene>
<evidence type="ECO:0000256" key="1">
    <source>
        <dbReference type="ARBA" id="ARBA00004196"/>
    </source>
</evidence>
<evidence type="ECO:0000259" key="9">
    <source>
        <dbReference type="PROSITE" id="PS51412"/>
    </source>
</evidence>
<evidence type="ECO:0000313" key="10">
    <source>
        <dbReference type="EMBL" id="KAF2070126.1"/>
    </source>
</evidence>
<dbReference type="InterPro" id="IPR003368">
    <property type="entry name" value="POMP_repeat"/>
</dbReference>
<evidence type="ECO:0000256" key="2">
    <source>
        <dbReference type="ARBA" id="ARBA00004442"/>
    </source>
</evidence>
<dbReference type="Pfam" id="PF02415">
    <property type="entry name" value="Chlam_PMP"/>
    <property type="match status" value="2"/>
</dbReference>
<keyword evidence="11" id="KW-1185">Reference proteome</keyword>
<evidence type="ECO:0000256" key="4">
    <source>
        <dbReference type="ARBA" id="ARBA00022525"/>
    </source>
</evidence>
<comment type="caution">
    <text evidence="10">The sequence shown here is derived from an EMBL/GenBank/DDBJ whole genome shotgun (WGS) entry which is preliminary data.</text>
</comment>
<keyword evidence="4" id="KW-0964">Secreted</keyword>
<feature type="signal peptide" evidence="8">
    <location>
        <begin position="1"/>
        <end position="19"/>
    </location>
</feature>
<evidence type="ECO:0000256" key="6">
    <source>
        <dbReference type="ARBA" id="ARBA00023136"/>
    </source>
</evidence>
<organism evidence="10 11">
    <name type="scientific">Polysphondylium violaceum</name>
    <dbReference type="NCBI Taxonomy" id="133409"/>
    <lineage>
        <taxon>Eukaryota</taxon>
        <taxon>Amoebozoa</taxon>
        <taxon>Evosea</taxon>
        <taxon>Eumycetozoa</taxon>
        <taxon>Dictyostelia</taxon>
        <taxon>Dictyosteliales</taxon>
        <taxon>Dictyosteliaceae</taxon>
        <taxon>Polysphondylium</taxon>
    </lineage>
</organism>
<feature type="domain" description="MACPF" evidence="9">
    <location>
        <begin position="1453"/>
        <end position="1792"/>
    </location>
</feature>
<keyword evidence="6" id="KW-0472">Membrane</keyword>
<dbReference type="OrthoDB" id="21110at2759"/>
<dbReference type="InterPro" id="IPR056645">
    <property type="entry name" value="DUF7743"/>
</dbReference>
<evidence type="ECO:0000256" key="3">
    <source>
        <dbReference type="ARBA" id="ARBA00004613"/>
    </source>
</evidence>
<evidence type="ECO:0000256" key="5">
    <source>
        <dbReference type="ARBA" id="ARBA00022729"/>
    </source>
</evidence>
<evidence type="ECO:0000256" key="7">
    <source>
        <dbReference type="ARBA" id="ARBA00023237"/>
    </source>
</evidence>
<protein>
    <recommendedName>
        <fullName evidence="9">MACPF domain-containing protein</fullName>
    </recommendedName>
</protein>
<evidence type="ECO:0000313" key="11">
    <source>
        <dbReference type="Proteomes" id="UP000695562"/>
    </source>
</evidence>
<dbReference type="InterPro" id="IPR011050">
    <property type="entry name" value="Pectin_lyase_fold/virulence"/>
</dbReference>
<dbReference type="GO" id="GO:0005576">
    <property type="term" value="C:extracellular region"/>
    <property type="evidence" value="ECO:0007669"/>
    <property type="project" value="UniProtKB-SubCell"/>
</dbReference>
<keyword evidence="7" id="KW-0998">Cell outer membrane</keyword>
<dbReference type="PANTHER" id="PTHR31378">
    <property type="entry name" value="EGF-LIKE DOMAIN-CONTAINING PROTEIN-RELATED-RELATED"/>
    <property type="match status" value="1"/>
</dbReference>
<dbReference type="Proteomes" id="UP000695562">
    <property type="component" value="Unassembled WGS sequence"/>
</dbReference>
<dbReference type="PROSITE" id="PS51412">
    <property type="entry name" value="MACPF_2"/>
    <property type="match status" value="1"/>
</dbReference>
<proteinExistence type="predicted"/>
<dbReference type="EMBL" id="AJWJ01000538">
    <property type="protein sequence ID" value="KAF2070126.1"/>
    <property type="molecule type" value="Genomic_DNA"/>
</dbReference>
<evidence type="ECO:0000256" key="8">
    <source>
        <dbReference type="SAM" id="SignalP"/>
    </source>
</evidence>
<dbReference type="InterPro" id="IPR020864">
    <property type="entry name" value="MACPF"/>
</dbReference>
<dbReference type="Pfam" id="PF23033">
    <property type="entry name" value="DUF7034"/>
    <property type="match status" value="1"/>
</dbReference>
<dbReference type="InterPro" id="IPR055462">
    <property type="entry name" value="DUF7034"/>
</dbReference>
<dbReference type="InterPro" id="IPR055463">
    <property type="entry name" value="DUF7035"/>
</dbReference>
<name>A0A8J4UQ36_9MYCE</name>
<keyword evidence="5 8" id="KW-0732">Signal</keyword>
<sequence>MKILISLLLLYIFFTAVFTTPSLLLKKRLDPGPSDYSNTGCENSKYYLVLKDLIPLKSITSLDNNVGLSFQIKNTENDSFLVELKLSLNYSNSPISTNIKVINTLNEESIFSLDNLSCLPPQTEILALAPPVLDFFMGNAYMIFNIDIDEQIYRPGLSCLSNFGDCSASQIQPNQIIVFIFVNSTIVSYKALTFKLLNLFSNVVFEIQFDNPLKSDMATYMIEQDGKWSDPNSENNNYLVKVQRNGTMGDFLIFGDTIYSTELFVPVLGNEEKQMGILIVNFPEYKSSASISFYRMSPDPTNSLLKTQTIQKPTLSFPPFVVETSLTLDGVNNVLFFKAQASGMKLNTPTSFTYHSTLKTLPFPYGFTKVANQFLFTPVQMFGRLSSYDIRFFSLHNIGNQKFFKSIQLPSSSPIDNKEPTLVRVLSKKVFEQYISFKVHLADEGSGIFTITNGATTVYALDSLVSGSLNDGVFELVLNKFDYSNRLDLGAYDLYGQYSTFVENVPMDFNLEKIDQIYSDICPSISEIIEFELSSNKIDSSYQERGIYIFFKLSSGDNSMKPMVQITESNGIAEIFVGEFDHSIQKYRIKISVFRKSHLSTIQYILFLNQCLYTSYSLRSKFGETANIKKIRSDVDSYPPMINQVAFINGQSINVSSTIEIGWLISIKDKPSGLQYGNITVVSDVDPYPRDFTFDVSSVNRNKFDSSYEIKFNVSVQHLNQTFKISSVYLEDSLGRKSIYPSGAYKTLSPFYELGVNNYDITIITPKVAEQTPPEITSFSYTTATNNMYTFVVKAQDVGSGININRPPVVFVQSYQALYQNFTTKYVSKIGNTVTFEVVAQIDFKMTFHGCHLSVYGVYDNDLNLSGYSSLDLKNLGYNHFIKTAYIPGAFIKSTSPISQVGGRLTIHGIRFKENSLVYLNNQLVEPLFICSIAIVIDVEPMVDSFEIKISTNTIDSNIFVVIPSLVFHSNILFVDPNSTCTNGCGGFVNPYSTIKAAIHISQSFNTIILKDGVYSGNLNTGLDVFDGKPLQIKSLNGKSKTIIDCEGYSYFLKVLNSLLLSLTEITITNCKSNKGGALYLQETDSILTSVQFVNNQASNGGAIYFFQSKASLKDIYFENNKVLKNGAAIYSYLSDVLVKGDLTVFRNNQNINSKQSRDILCRNSSIEIQDEVPFDKSIFKCMDSCDPSYLHRSLCQDVAQKSIPSKPLKCGDGECNGAESCLSCPNDCSCHYNGLVQEIFNPTCVVTNSSLKSCQSIRNTTLSPPFIENFLGGVDNVVVRLFGYVSVGSSKILPLMLQGTNFGLIFKINGVPKLSFNQNTRFNETVSVFLTSKYAHFIEIILFSKNVDGPQRSFILAPFADPKDRLFYSNLNCGDGILHDEEQNETSRYYCPVDHKYPQYKLEPRCGDGICNEEPNSCYMDCFQELTKTCPARTVPENHLSPGFYYSEDTLGDLISNQFIWRLPGSEHLSFGMDIMTGEEAPSPLFQFDYCQHIANNIIEDPYRGNVYQIPPELSGKAYPQCTYSTSTDSFNSVQEMSNSQESSSKIDFSAEVEASGGFISGGGGIGFSLEKSSKEASKLSTNVNQRIFKTDLLCKTTFLEIDLDRISIHPKLLSDFSNIKDSVEMVGLIKKYGTHFYKKTFMGGKLTHFTITDESEVNTENESEWQESASASLSASVSGPSFSVDASVEASVDKSQSDSSQSQKSESSTTSRILVYGGTPAAFSPASDFSSSPGFTEWASSIDVLPVPIDYQLYPIRHILNQNWVNKYGINIAKTWADAENIFYAMNNIDQTVSATEYYSLIFQWHTPESTFTMKDYPILKIDYEIVEKNILTGELVHKVKTFSTPIVLTYTDCRGNKEKVFFSHKKQNNYDSSICSSEEAFDTDNSLNYKTTYKICDPTFSTNMDGPIRFDFVAPDFFNSATEPNIQIIVPDQYSNLVFINYTNPLKIVSWENSEAILFDNAGIIYSNSKYYGTVAFENKWGWHWNPKYRVASNNNLYEHDPNQPYNDEFNGFKIVDKHLDCTPDVILACKDYIELSFGGYGNNFDGVKTKNPNTKISTIEIPYTGQGTKQGTYWFNIHNDMPPGDVPLDVFYIENLSHIGMHTRINWIQMYMPRKINEWKFDVSAYHLKSYQNKTMIANEWLEINVDPMELYLVNGLTPHKFYPLTPLASSEPKQLFFYPNYNFRARDQQKLNPSIVYPYYLNLCPDKNPQFYEDGEIFSYV</sequence>
<reference evidence="10" key="1">
    <citation type="submission" date="2020-01" db="EMBL/GenBank/DDBJ databases">
        <title>Development of genomics and gene disruption for Polysphondylium violaceum indicates a role for the polyketide synthase stlB in stalk morphogenesis.</title>
        <authorList>
            <person name="Narita B."/>
            <person name="Kawabe Y."/>
            <person name="Kin K."/>
            <person name="Saito T."/>
            <person name="Gibbs R."/>
            <person name="Kuspa A."/>
            <person name="Muzny D."/>
            <person name="Queller D."/>
            <person name="Richards S."/>
            <person name="Strassman J."/>
            <person name="Sucgang R."/>
            <person name="Worley K."/>
            <person name="Schaap P."/>
        </authorList>
    </citation>
    <scope>NUCLEOTIDE SEQUENCE</scope>
    <source>
        <strain evidence="10">QSvi11</strain>
    </source>
</reference>
<dbReference type="SUPFAM" id="SSF51126">
    <property type="entry name" value="Pectin lyase-like"/>
    <property type="match status" value="1"/>
</dbReference>
<dbReference type="Pfam" id="PF24893">
    <property type="entry name" value="DUF7743"/>
    <property type="match status" value="1"/>
</dbReference>
<feature type="chain" id="PRO_5035304825" description="MACPF domain-containing protein" evidence="8">
    <location>
        <begin position="20"/>
        <end position="2226"/>
    </location>
</feature>
<comment type="subcellular location">
    <subcellularLocation>
        <location evidence="1">Cell envelope</location>
    </subcellularLocation>
    <subcellularLocation>
        <location evidence="2">Cell outer membrane</location>
    </subcellularLocation>
    <subcellularLocation>
        <location evidence="3">Secreted</location>
    </subcellularLocation>
</comment>
<dbReference type="Pfam" id="PF23034">
    <property type="entry name" value="DUF7035"/>
    <property type="match status" value="1"/>
</dbReference>
<dbReference type="PANTHER" id="PTHR31378:SF5">
    <property type="entry name" value="EGF-LIKE DOMAIN-CONTAINING PROTEIN"/>
    <property type="match status" value="1"/>
</dbReference>